<evidence type="ECO:0000313" key="4">
    <source>
        <dbReference type="EMBL" id="RKS91803.1"/>
    </source>
</evidence>
<dbReference type="PANTHER" id="PTHR22602:SF0">
    <property type="entry name" value="TRANSFERASE CAF17, MITOCHONDRIAL-RELATED"/>
    <property type="match status" value="1"/>
</dbReference>
<dbReference type="NCBIfam" id="TIGR03317">
    <property type="entry name" value="ygfZ_signature"/>
    <property type="match status" value="1"/>
</dbReference>
<feature type="domain" description="CAF17 C-terminal" evidence="2">
    <location>
        <begin position="195"/>
        <end position="259"/>
    </location>
</feature>
<dbReference type="Pfam" id="PF25455">
    <property type="entry name" value="Beta-barrel_CAF17_C"/>
    <property type="match status" value="1"/>
</dbReference>
<gene>
    <name evidence="4" type="ORF">DFR51_1374</name>
    <name evidence="3" type="ORF">SmB9_24450</name>
</gene>
<reference evidence="3 5" key="1">
    <citation type="submission" date="2018-06" db="EMBL/GenBank/DDBJ databases">
        <title>Complete Genome Sequence of the Microcystin-Degrading Bacterium Sphingosinicella microcystinivorans Strain B-9.</title>
        <authorList>
            <person name="Jin H."/>
            <person name="Nishizawa T."/>
            <person name="Guo Y."/>
            <person name="Nishizawa A."/>
            <person name="Park H."/>
            <person name="Kato H."/>
            <person name="Tsuji K."/>
            <person name="Harada K."/>
        </authorList>
    </citation>
    <scope>NUCLEOTIDE SEQUENCE [LARGE SCALE GENOMIC DNA]</scope>
    <source>
        <strain evidence="3 5">B9</strain>
    </source>
</reference>
<dbReference type="EMBL" id="AP018711">
    <property type="protein sequence ID" value="BBE34787.1"/>
    <property type="molecule type" value="Genomic_DNA"/>
</dbReference>
<proteinExistence type="predicted"/>
<dbReference type="PANTHER" id="PTHR22602">
    <property type="entry name" value="TRANSFERASE CAF17, MITOCHONDRIAL-RELATED"/>
    <property type="match status" value="1"/>
</dbReference>
<keyword evidence="6" id="KW-1185">Reference proteome</keyword>
<reference evidence="4 6" key="2">
    <citation type="submission" date="2018-10" db="EMBL/GenBank/DDBJ databases">
        <title>Genomic Encyclopedia of Type Strains, Phase IV (KMG-IV): sequencing the most valuable type-strain genomes for metagenomic binning, comparative biology and taxonomic classification.</title>
        <authorList>
            <person name="Goeker M."/>
        </authorList>
    </citation>
    <scope>NUCLEOTIDE SEQUENCE [LARGE SCALE GENOMIC DNA]</scope>
    <source>
        <strain evidence="4 6">DSM 19791</strain>
    </source>
</reference>
<dbReference type="InterPro" id="IPR027266">
    <property type="entry name" value="TrmE/GcvT-like"/>
</dbReference>
<organism evidence="3 5">
    <name type="scientific">Sphingosinicella microcystinivorans</name>
    <dbReference type="NCBI Taxonomy" id="335406"/>
    <lineage>
        <taxon>Bacteria</taxon>
        <taxon>Pseudomonadati</taxon>
        <taxon>Pseudomonadota</taxon>
        <taxon>Alphaproteobacteria</taxon>
        <taxon>Sphingomonadales</taxon>
        <taxon>Sphingosinicellaceae</taxon>
        <taxon>Sphingosinicella</taxon>
    </lineage>
</organism>
<dbReference type="InterPro" id="IPR057460">
    <property type="entry name" value="CAF17_C"/>
</dbReference>
<name>A0AAD1D7H6_SPHMI</name>
<dbReference type="AlphaFoldDB" id="A0AAD1D7H6"/>
<dbReference type="InterPro" id="IPR017703">
    <property type="entry name" value="YgfZ/GCV_T_CS"/>
</dbReference>
<dbReference type="InterPro" id="IPR045179">
    <property type="entry name" value="YgfZ/GcvT"/>
</dbReference>
<dbReference type="Proteomes" id="UP000276029">
    <property type="component" value="Unassembled WGS sequence"/>
</dbReference>
<dbReference type="RefSeq" id="WP_160119204.1">
    <property type="nucleotide sequence ID" value="NZ_AP018711.1"/>
</dbReference>
<protein>
    <submittedName>
        <fullName evidence="3">Glycine cleavage system protein T</fullName>
    </submittedName>
</protein>
<keyword evidence="1" id="KW-0809">Transit peptide</keyword>
<dbReference type="Proteomes" id="UP000275727">
    <property type="component" value="Chromosome"/>
</dbReference>
<dbReference type="Gene3D" id="3.30.1360.120">
    <property type="entry name" value="Probable tRNA modification gtpase trme, domain 1"/>
    <property type="match status" value="2"/>
</dbReference>
<sequence length="266" mass="29470">MIAYLDDRTVLVVSGEDVRGFLNGLVTNDVSEKTLTHETPVWAGLLSAQGKYLADMILYDGGEAGIFIDVHKSRADDLAKRLRMYRLRRAIDIAPSGLRVFAGWKERTLSRPSDPRLPALGQRWLAAGGSVDADAAAWHAWRIGLGVPDTPDFEIDKTMWLETNAAELNGVSFSKGCYVGQENTARMNWRAKVNKRFVPVMLADPVGEERTIMAGDREAGTLRSFEGAHGIAYLRMEYADALLTLGGHPVSVEWPEWLPRRAEGED</sequence>
<evidence type="ECO:0000313" key="3">
    <source>
        <dbReference type="EMBL" id="BBE34787.1"/>
    </source>
</evidence>
<dbReference type="EMBL" id="RBWX01000007">
    <property type="protein sequence ID" value="RKS91803.1"/>
    <property type="molecule type" value="Genomic_DNA"/>
</dbReference>
<evidence type="ECO:0000313" key="6">
    <source>
        <dbReference type="Proteomes" id="UP000276029"/>
    </source>
</evidence>
<dbReference type="GO" id="GO:0016226">
    <property type="term" value="P:iron-sulfur cluster assembly"/>
    <property type="evidence" value="ECO:0007669"/>
    <property type="project" value="TreeGrafter"/>
</dbReference>
<accession>A0AAD1D7H6</accession>
<dbReference type="KEGG" id="smic:SmB9_24450"/>
<evidence type="ECO:0000313" key="5">
    <source>
        <dbReference type="Proteomes" id="UP000275727"/>
    </source>
</evidence>
<evidence type="ECO:0000256" key="1">
    <source>
        <dbReference type="ARBA" id="ARBA00022946"/>
    </source>
</evidence>
<dbReference type="SUPFAM" id="SSF103025">
    <property type="entry name" value="Folate-binding domain"/>
    <property type="match status" value="1"/>
</dbReference>
<evidence type="ECO:0000259" key="2">
    <source>
        <dbReference type="Pfam" id="PF25455"/>
    </source>
</evidence>